<evidence type="ECO:0000313" key="3">
    <source>
        <dbReference type="Proteomes" id="UP000000559"/>
    </source>
</evidence>
<reference evidence="2 3" key="2">
    <citation type="journal article" date="2007" name="Genome Biol.">
        <title>Assembly of the Candida albicans genome into sixteen supercontigs aligned on the eight chromosomes.</title>
        <authorList>
            <person name="van het Hoog M."/>
            <person name="Rast T.J."/>
            <person name="Martchenko M."/>
            <person name="Grindle S."/>
            <person name="Dignard D."/>
            <person name="Hogues H."/>
            <person name="Cuomo C."/>
            <person name="Berriman M."/>
            <person name="Scherer S."/>
            <person name="Magee B.B."/>
            <person name="Whiteway M."/>
            <person name="Chibana H."/>
            <person name="Nantel A."/>
            <person name="Magee P.T."/>
        </authorList>
    </citation>
    <scope>GENOME REANNOTATION</scope>
    <source>
        <strain evidence="3">SC5314 / ATCC MYA-2876</strain>
    </source>
</reference>
<organism evidence="2 3">
    <name type="scientific">Candida albicans (strain SC5314 / ATCC MYA-2876)</name>
    <name type="common">Yeast</name>
    <dbReference type="NCBI Taxonomy" id="237561"/>
    <lineage>
        <taxon>Eukaryota</taxon>
        <taxon>Fungi</taxon>
        <taxon>Dikarya</taxon>
        <taxon>Ascomycota</taxon>
        <taxon>Saccharomycotina</taxon>
        <taxon>Pichiomycetes</taxon>
        <taxon>Debaryomycetaceae</taxon>
        <taxon>Candida/Lodderomyces clade</taxon>
        <taxon>Candida</taxon>
    </lineage>
</organism>
<dbReference type="InterPro" id="IPR029058">
    <property type="entry name" value="AB_hydrolase_fold"/>
</dbReference>
<dbReference type="OrthoDB" id="2152029at2759"/>
<reference evidence="2 3" key="3">
    <citation type="journal article" date="2013" name="Genome Biol.">
        <title>Assembly of a phased diploid Candida albicans genome facilitates allele-specific measurements and provides a simple model for repeat and indel structure.</title>
        <authorList>
            <person name="Muzzey D."/>
            <person name="Schwartz K."/>
            <person name="Weissman J.S."/>
            <person name="Sherlock G."/>
        </authorList>
    </citation>
    <scope>NUCLEOTIDE SEQUENCE [LARGE SCALE GENOMIC DNA]</scope>
    <source>
        <strain evidence="3">SC5314 / ATCC MYA-2876</strain>
    </source>
</reference>
<protein>
    <recommendedName>
        <fullName evidence="4">Alpha/beta hydrolase fold-3 domain-containing protein</fullName>
    </recommendedName>
</protein>
<dbReference type="GeneID" id="3646986"/>
<dbReference type="eggNOG" id="KOG1515">
    <property type="taxonomic scope" value="Eukaryota"/>
</dbReference>
<dbReference type="STRING" id="237561.A0A1D8PNQ4"/>
<reference evidence="2 3" key="1">
    <citation type="journal article" date="2004" name="Proc. Natl. Acad. Sci. U.S.A.">
        <title>The diploid genome sequence of Candida albicans.</title>
        <authorList>
            <person name="Jones T."/>
            <person name="Federspiel N.A."/>
            <person name="Chibana H."/>
            <person name="Dungan J."/>
            <person name="Kalman S."/>
            <person name="Magee B.B."/>
            <person name="Newport G."/>
            <person name="Thorstenson Y.R."/>
            <person name="Agabian N."/>
            <person name="Magee P.T."/>
            <person name="Davis R.W."/>
            <person name="Scherer S."/>
        </authorList>
    </citation>
    <scope>NUCLEOTIDE SEQUENCE [LARGE SCALE GENOMIC DNA]</scope>
    <source>
        <strain evidence="3">SC5314 / ATCC MYA-2876</strain>
    </source>
</reference>
<dbReference type="ESTHER" id="canal-q59nx8">
    <property type="family name" value="Steryl_acetyl_hydrolase"/>
</dbReference>
<dbReference type="Proteomes" id="UP000000559">
    <property type="component" value="Chromosome 5"/>
</dbReference>
<name>A0A1D8PNQ4_CANAL</name>
<dbReference type="SUPFAM" id="SSF53474">
    <property type="entry name" value="alpha/beta-Hydrolases"/>
    <property type="match status" value="1"/>
</dbReference>
<dbReference type="PANTHER" id="PTHR36169">
    <property type="entry name" value="ETHANOLAMINE UTILIZATION PROTEIN EUTQ"/>
    <property type="match status" value="1"/>
</dbReference>
<dbReference type="KEGG" id="cal:CAALFM_C503650CA"/>
<dbReference type="RefSeq" id="XP_711430.2">
    <property type="nucleotide sequence ID" value="XM_706338.2"/>
</dbReference>
<dbReference type="EMBL" id="CP017627">
    <property type="protein sequence ID" value="AOW29777.1"/>
    <property type="molecule type" value="Genomic_DNA"/>
</dbReference>
<proteinExistence type="predicted"/>
<dbReference type="SMR" id="A0A1D8PNQ4"/>
<dbReference type="CGD" id="CAL0000185669">
    <property type="gene designation" value="orf19.6678"/>
</dbReference>
<dbReference type="Gene3D" id="3.40.50.1820">
    <property type="entry name" value="alpha/beta hydrolase"/>
    <property type="match status" value="1"/>
</dbReference>
<dbReference type="PANTHER" id="PTHR36169:SF1">
    <property type="entry name" value="ACETATE KINASE EUTQ"/>
    <property type="match status" value="1"/>
</dbReference>
<evidence type="ECO:0008006" key="4">
    <source>
        <dbReference type="Google" id="ProtNLM"/>
    </source>
</evidence>
<dbReference type="InParanoid" id="A0A1D8PNQ4"/>
<gene>
    <name evidence="2" type="ordered locus">CAALFM_C503650CA</name>
    <name evidence="1" type="ordered locus">orf19.6678</name>
</gene>
<evidence type="ECO:0000313" key="1">
    <source>
        <dbReference type="CGD" id="CAL0000185669"/>
    </source>
</evidence>
<keyword evidence="3" id="KW-1185">Reference proteome</keyword>
<dbReference type="OMA" id="LMWFTER"/>
<accession>A0A1D8PNQ4</accession>
<dbReference type="InterPro" id="IPR019436">
    <property type="entry name" value="Say1-like"/>
</dbReference>
<dbReference type="VEuPathDB" id="FungiDB:C5_03650C_A"/>
<sequence length="373" mass="42100">MTIYKTALTIPVRDSGLFSIMSNYFIINKLIKTLYPTLTSLPNYGKKYDKQSYWLVESKDRKPSDPVLIFLHGGGYFVQTMPSQIESLLSIYHLLEEPQKSKLSILVLDYKLACHGYKVPYQLTELIDTYTNLVKDGSKNILLMGDSAGGNLALIFLQSLKIDKLSLPYPSSVLLISPWVKLAPDNFQNTPGNSYYDNAAHDMLPFNSHSSELLESLLGDSRVYSLTISPGNCPYNETDWKDIPSLNHPGYSVFVITGEHECFRDDILEWANHSLQSPLTPQKGDSQGRFNPKIHQYIRDTPDTAYAEVLIEPCGVHDSVLYFENSIISILKNNPRLNAKSLDKVEYFGITKVVDFLNKTLSSEEKKGVKPLL</sequence>
<dbReference type="AlphaFoldDB" id="A0A1D8PNQ4"/>
<evidence type="ECO:0000313" key="2">
    <source>
        <dbReference type="EMBL" id="AOW29777.1"/>
    </source>
</evidence>
<dbReference type="Pfam" id="PF10340">
    <property type="entry name" value="Say1_Mug180"/>
    <property type="match status" value="1"/>
</dbReference>
<dbReference type="InterPro" id="IPR010424">
    <property type="entry name" value="EutQ"/>
</dbReference>